<keyword evidence="10" id="KW-1185">Reference proteome</keyword>
<evidence type="ECO:0000256" key="2">
    <source>
        <dbReference type="ARBA" id="ARBA00022448"/>
    </source>
</evidence>
<accession>A0ABQ1F6H1</accession>
<comment type="subcellular location">
    <subcellularLocation>
        <location evidence="1 7">Cell membrane</location>
        <topology evidence="1 7">Multi-pass membrane protein</topology>
    </subcellularLocation>
</comment>
<dbReference type="EMBL" id="BMHE01000037">
    <property type="protein sequence ID" value="GGA00234.1"/>
    <property type="molecule type" value="Genomic_DNA"/>
</dbReference>
<feature type="transmembrane region" description="Helical" evidence="7">
    <location>
        <begin position="12"/>
        <end position="33"/>
    </location>
</feature>
<evidence type="ECO:0000256" key="5">
    <source>
        <dbReference type="ARBA" id="ARBA00022989"/>
    </source>
</evidence>
<comment type="caution">
    <text evidence="9">The sequence shown here is derived from an EMBL/GenBank/DDBJ whole genome shotgun (WGS) entry which is preliminary data.</text>
</comment>
<dbReference type="Gene3D" id="1.10.3720.10">
    <property type="entry name" value="MetI-like"/>
    <property type="match status" value="1"/>
</dbReference>
<dbReference type="InterPro" id="IPR000515">
    <property type="entry name" value="MetI-like"/>
</dbReference>
<evidence type="ECO:0000256" key="6">
    <source>
        <dbReference type="ARBA" id="ARBA00023136"/>
    </source>
</evidence>
<evidence type="ECO:0000256" key="1">
    <source>
        <dbReference type="ARBA" id="ARBA00004651"/>
    </source>
</evidence>
<dbReference type="PROSITE" id="PS50928">
    <property type="entry name" value="ABC_TM1"/>
    <property type="match status" value="1"/>
</dbReference>
<reference evidence="10" key="1">
    <citation type="journal article" date="2019" name="Int. J. Syst. Evol. Microbiol.">
        <title>The Global Catalogue of Microorganisms (GCM) 10K type strain sequencing project: providing services to taxonomists for standard genome sequencing and annotation.</title>
        <authorList>
            <consortium name="The Broad Institute Genomics Platform"/>
            <consortium name="The Broad Institute Genome Sequencing Center for Infectious Disease"/>
            <person name="Wu L."/>
            <person name="Ma J."/>
        </authorList>
    </citation>
    <scope>NUCLEOTIDE SEQUENCE [LARGE SCALE GENOMIC DNA]</scope>
    <source>
        <strain evidence="10">CGMCC 1.15043</strain>
    </source>
</reference>
<keyword evidence="4 7" id="KW-0812">Transmembrane</keyword>
<keyword evidence="3" id="KW-1003">Cell membrane</keyword>
<keyword evidence="2 7" id="KW-0813">Transport</keyword>
<feature type="transmembrane region" description="Helical" evidence="7">
    <location>
        <begin position="143"/>
        <end position="164"/>
    </location>
</feature>
<feature type="transmembrane region" description="Helical" evidence="7">
    <location>
        <begin position="75"/>
        <end position="100"/>
    </location>
</feature>
<evidence type="ECO:0000256" key="3">
    <source>
        <dbReference type="ARBA" id="ARBA00022475"/>
    </source>
</evidence>
<name>A0ABQ1F6H1_9BACL</name>
<protein>
    <submittedName>
        <fullName evidence="9">ABC transporter permease protein YtcP</fullName>
    </submittedName>
</protein>
<evidence type="ECO:0000259" key="8">
    <source>
        <dbReference type="PROSITE" id="PS50928"/>
    </source>
</evidence>
<feature type="transmembrane region" description="Helical" evidence="7">
    <location>
        <begin position="112"/>
        <end position="131"/>
    </location>
</feature>
<comment type="similarity">
    <text evidence="7">Belongs to the binding-protein-dependent transport system permease family.</text>
</comment>
<proteinExistence type="inferred from homology"/>
<dbReference type="Pfam" id="PF00528">
    <property type="entry name" value="BPD_transp_1"/>
    <property type="match status" value="1"/>
</dbReference>
<feature type="transmembrane region" description="Helical" evidence="7">
    <location>
        <begin position="265"/>
        <end position="284"/>
    </location>
</feature>
<dbReference type="Proteomes" id="UP000615455">
    <property type="component" value="Unassembled WGS sequence"/>
</dbReference>
<feature type="domain" description="ABC transmembrane type-1" evidence="8">
    <location>
        <begin position="75"/>
        <end position="279"/>
    </location>
</feature>
<keyword evidence="6 7" id="KW-0472">Membrane</keyword>
<organism evidence="9 10">
    <name type="scientific">Paenibacillus marchantiophytorum</name>
    <dbReference type="NCBI Taxonomy" id="1619310"/>
    <lineage>
        <taxon>Bacteria</taxon>
        <taxon>Bacillati</taxon>
        <taxon>Bacillota</taxon>
        <taxon>Bacilli</taxon>
        <taxon>Bacillales</taxon>
        <taxon>Paenibacillaceae</taxon>
        <taxon>Paenibacillus</taxon>
    </lineage>
</organism>
<dbReference type="RefSeq" id="WP_189017282.1">
    <property type="nucleotide sequence ID" value="NZ_BMHE01000037.1"/>
</dbReference>
<dbReference type="PANTHER" id="PTHR43744">
    <property type="entry name" value="ABC TRANSPORTER PERMEASE PROTEIN MG189-RELATED-RELATED"/>
    <property type="match status" value="1"/>
</dbReference>
<feature type="transmembrane region" description="Helical" evidence="7">
    <location>
        <begin position="185"/>
        <end position="210"/>
    </location>
</feature>
<dbReference type="InterPro" id="IPR035906">
    <property type="entry name" value="MetI-like_sf"/>
</dbReference>
<dbReference type="PANTHER" id="PTHR43744:SF9">
    <property type="entry name" value="POLYGALACTURONAN_RHAMNOGALACTURONAN TRANSPORT SYSTEM PERMEASE PROTEIN YTCP"/>
    <property type="match status" value="1"/>
</dbReference>
<dbReference type="CDD" id="cd06261">
    <property type="entry name" value="TM_PBP2"/>
    <property type="match status" value="1"/>
</dbReference>
<evidence type="ECO:0000313" key="10">
    <source>
        <dbReference type="Proteomes" id="UP000615455"/>
    </source>
</evidence>
<sequence>MVKETTLGSKAFDLVLIVLLVGIAIMCVLPLWYTLAVSLSDNAAASSGQVSLWPVGFNFNSYQEIMGDSKFFNSFWISIQRVVLGSSLNFVIIILMGYPLSKNAKDLPFRNVLMWILVFTMLFNGGLIPWYQTVKSLGLINNIWALVLGNSVPIFSVILVINYFRNLPKELEEAALVDGAGPWYMLIKIFIPLAVPVLATVTLFSIVYHWNEFFNGLVLMSNADHYPLQTYIQQLVVIVDANTMTAEQIQKMSELSNQTLNSAKIFIAMIPVLVIYPFLQRFFIHGITLGSVKE</sequence>
<evidence type="ECO:0000313" key="9">
    <source>
        <dbReference type="EMBL" id="GGA00234.1"/>
    </source>
</evidence>
<evidence type="ECO:0000256" key="7">
    <source>
        <dbReference type="RuleBase" id="RU363032"/>
    </source>
</evidence>
<evidence type="ECO:0000256" key="4">
    <source>
        <dbReference type="ARBA" id="ARBA00022692"/>
    </source>
</evidence>
<gene>
    <name evidence="9" type="primary">ytcP</name>
    <name evidence="9" type="ORF">GCM10008018_53230</name>
</gene>
<dbReference type="SUPFAM" id="SSF161098">
    <property type="entry name" value="MetI-like"/>
    <property type="match status" value="1"/>
</dbReference>
<keyword evidence="5 7" id="KW-1133">Transmembrane helix</keyword>